<dbReference type="InterPro" id="IPR003594">
    <property type="entry name" value="HATPase_dom"/>
</dbReference>
<dbReference type="InterPro" id="IPR003661">
    <property type="entry name" value="HisK_dim/P_dom"/>
</dbReference>
<dbReference type="SMART" id="SM00388">
    <property type="entry name" value="HisKA"/>
    <property type="match status" value="1"/>
</dbReference>
<protein>
    <recommendedName>
        <fullName evidence="2">histidine kinase</fullName>
        <ecNumber evidence="2">2.7.13.3</ecNumber>
    </recommendedName>
</protein>
<dbReference type="CDD" id="cd00075">
    <property type="entry name" value="HATPase"/>
    <property type="match status" value="1"/>
</dbReference>
<proteinExistence type="predicted"/>
<dbReference type="SUPFAM" id="SSF47384">
    <property type="entry name" value="Homodimeric domain of signal transducing histidine kinase"/>
    <property type="match status" value="1"/>
</dbReference>
<reference evidence="7 8" key="1">
    <citation type="submission" date="2019-10" db="EMBL/GenBank/DDBJ databases">
        <title>A soil myxobacterium in the family Polyangiaceae.</title>
        <authorList>
            <person name="Li Y."/>
            <person name="Wang J."/>
        </authorList>
    </citation>
    <scope>NUCLEOTIDE SEQUENCE [LARGE SCALE GENOMIC DNA]</scope>
    <source>
        <strain evidence="7 8">DSM 14734</strain>
    </source>
</reference>
<evidence type="ECO:0000256" key="3">
    <source>
        <dbReference type="ARBA" id="ARBA00022553"/>
    </source>
</evidence>
<keyword evidence="4" id="KW-0808">Transferase</keyword>
<keyword evidence="5 7" id="KW-0418">Kinase</keyword>
<dbReference type="InterPro" id="IPR036097">
    <property type="entry name" value="HisK_dim/P_sf"/>
</dbReference>
<sequence>METLISSSVLASLGKVVLERQRDGAFVLRGSPPDWYARLTQGVPAAHTPIRAETLFPFLEVFLPEAEGVFRGEGPTRLDSDIWCETAAGGEELPLVASALKLGPRCLLVITRCDELFRERRLLLQRARELRFTYDALSREIEQKDILMHCIVHDLASPLQTILGVLSSLDERHAPGEEGVLVELALEAALRQRAMIREILSVFASEHGDLDATHEETAVSDLRAGIGRVVAAQELTARGRKVRIEEDVAAPHLLVIADEPRLVRVLSNLLDNAIRHSPVGGRVRVAAREDGPNVEVRVEDEGPGVPAALAPRLFQRFSRGNGPEAGTGLGLYFCRITVERWGGSIGYDAPPEGGARFWFRLRKAPASVASLAA</sequence>
<dbReference type="Pfam" id="PF02518">
    <property type="entry name" value="HATPase_c"/>
    <property type="match status" value="1"/>
</dbReference>
<evidence type="ECO:0000256" key="5">
    <source>
        <dbReference type="ARBA" id="ARBA00022777"/>
    </source>
</evidence>
<dbReference type="GO" id="GO:0005886">
    <property type="term" value="C:plasma membrane"/>
    <property type="evidence" value="ECO:0007669"/>
    <property type="project" value="TreeGrafter"/>
</dbReference>
<dbReference type="InterPro" id="IPR005467">
    <property type="entry name" value="His_kinase_dom"/>
</dbReference>
<dbReference type="PRINTS" id="PR00344">
    <property type="entry name" value="BCTRLSENSOR"/>
</dbReference>
<dbReference type="Gene3D" id="1.10.287.130">
    <property type="match status" value="1"/>
</dbReference>
<evidence type="ECO:0000256" key="2">
    <source>
        <dbReference type="ARBA" id="ARBA00012438"/>
    </source>
</evidence>
<dbReference type="InterPro" id="IPR036890">
    <property type="entry name" value="HATPase_C_sf"/>
</dbReference>
<dbReference type="PANTHER" id="PTHR43047:SF62">
    <property type="entry name" value="SENSOR HISTIDINE KINASE DPIB"/>
    <property type="match status" value="1"/>
</dbReference>
<dbReference type="PROSITE" id="PS50109">
    <property type="entry name" value="HIS_KIN"/>
    <property type="match status" value="1"/>
</dbReference>
<dbReference type="EC" id="2.7.13.3" evidence="2"/>
<dbReference type="PANTHER" id="PTHR43047">
    <property type="entry name" value="TWO-COMPONENT HISTIDINE PROTEIN KINASE"/>
    <property type="match status" value="1"/>
</dbReference>
<keyword evidence="8" id="KW-1185">Reference proteome</keyword>
<dbReference type="Gene3D" id="3.30.565.10">
    <property type="entry name" value="Histidine kinase-like ATPase, C-terminal domain"/>
    <property type="match status" value="1"/>
</dbReference>
<dbReference type="InterPro" id="IPR004358">
    <property type="entry name" value="Sig_transdc_His_kin-like_C"/>
</dbReference>
<comment type="catalytic activity">
    <reaction evidence="1">
        <text>ATP + protein L-histidine = ADP + protein N-phospho-L-histidine.</text>
        <dbReference type="EC" id="2.7.13.3"/>
    </reaction>
</comment>
<dbReference type="SUPFAM" id="SSF55874">
    <property type="entry name" value="ATPase domain of HSP90 chaperone/DNA topoisomerase II/histidine kinase"/>
    <property type="match status" value="1"/>
</dbReference>
<dbReference type="GO" id="GO:0009927">
    <property type="term" value="F:histidine phosphotransfer kinase activity"/>
    <property type="evidence" value="ECO:0007669"/>
    <property type="project" value="TreeGrafter"/>
</dbReference>
<gene>
    <name evidence="7" type="ORF">GF068_14125</name>
</gene>
<name>A0A6N7PRS6_9BACT</name>
<dbReference type="RefSeq" id="WP_153819933.1">
    <property type="nucleotide sequence ID" value="NZ_WJIE01000004.1"/>
</dbReference>
<comment type="caution">
    <text evidence="7">The sequence shown here is derived from an EMBL/GenBank/DDBJ whole genome shotgun (WGS) entry which is preliminary data.</text>
</comment>
<dbReference type="Proteomes" id="UP000440224">
    <property type="component" value="Unassembled WGS sequence"/>
</dbReference>
<dbReference type="AlphaFoldDB" id="A0A6N7PRS6"/>
<evidence type="ECO:0000256" key="1">
    <source>
        <dbReference type="ARBA" id="ARBA00000085"/>
    </source>
</evidence>
<evidence type="ECO:0000259" key="6">
    <source>
        <dbReference type="PROSITE" id="PS50109"/>
    </source>
</evidence>
<evidence type="ECO:0000256" key="4">
    <source>
        <dbReference type="ARBA" id="ARBA00022679"/>
    </source>
</evidence>
<accession>A0A6N7PRS6</accession>
<keyword evidence="3" id="KW-0597">Phosphoprotein</keyword>
<dbReference type="SMART" id="SM00387">
    <property type="entry name" value="HATPase_c"/>
    <property type="match status" value="1"/>
</dbReference>
<organism evidence="7 8">
    <name type="scientific">Polyangium spumosum</name>
    <dbReference type="NCBI Taxonomy" id="889282"/>
    <lineage>
        <taxon>Bacteria</taxon>
        <taxon>Pseudomonadati</taxon>
        <taxon>Myxococcota</taxon>
        <taxon>Polyangia</taxon>
        <taxon>Polyangiales</taxon>
        <taxon>Polyangiaceae</taxon>
        <taxon>Polyangium</taxon>
    </lineage>
</organism>
<evidence type="ECO:0000313" key="8">
    <source>
        <dbReference type="Proteomes" id="UP000440224"/>
    </source>
</evidence>
<dbReference type="OrthoDB" id="9121563at2"/>
<dbReference type="GO" id="GO:0000155">
    <property type="term" value="F:phosphorelay sensor kinase activity"/>
    <property type="evidence" value="ECO:0007669"/>
    <property type="project" value="InterPro"/>
</dbReference>
<evidence type="ECO:0000313" key="7">
    <source>
        <dbReference type="EMBL" id="MRG93060.1"/>
    </source>
</evidence>
<feature type="domain" description="Histidine kinase" evidence="6">
    <location>
        <begin position="150"/>
        <end position="365"/>
    </location>
</feature>
<dbReference type="EMBL" id="WJIE01000004">
    <property type="protein sequence ID" value="MRG93060.1"/>
    <property type="molecule type" value="Genomic_DNA"/>
</dbReference>